<dbReference type="EMBL" id="LN846900">
    <property type="protein sequence ID" value="CRL16844.1"/>
    <property type="molecule type" value="Genomic_DNA"/>
</dbReference>
<proteinExistence type="predicted"/>
<protein>
    <submittedName>
        <fullName evidence="2">Glycosyltransferase</fullName>
    </submittedName>
</protein>
<dbReference type="InterPro" id="IPR001173">
    <property type="entry name" value="Glyco_trans_2-like"/>
</dbReference>
<feature type="domain" description="Glycosyltransferase 2-like" evidence="1">
    <location>
        <begin position="11"/>
        <end position="170"/>
    </location>
</feature>
<accession>A0A0M6W9M9</accession>
<dbReference type="Gene3D" id="3.90.550.10">
    <property type="entry name" value="Spore Coat Polysaccharide Biosynthesis Protein SpsA, Chain A"/>
    <property type="match status" value="1"/>
</dbReference>
<dbReference type="AlphaFoldDB" id="A0A0M6W9M9"/>
<evidence type="ECO:0000259" key="1">
    <source>
        <dbReference type="Pfam" id="PF00535"/>
    </source>
</evidence>
<dbReference type="InterPro" id="IPR029044">
    <property type="entry name" value="Nucleotide-diphossugar_trans"/>
</dbReference>
<name>A0A0M6W9M9_LACPA</name>
<dbReference type="SUPFAM" id="SSF53448">
    <property type="entry name" value="Nucleotide-diphospho-sugar transferases"/>
    <property type="match status" value="1"/>
</dbReference>
<dbReference type="Pfam" id="PF00535">
    <property type="entry name" value="Glycos_transf_2"/>
    <property type="match status" value="1"/>
</dbReference>
<organism evidence="2">
    <name type="scientific">Lacticaseibacillus paracasei</name>
    <name type="common">Lactobacillus paracasei</name>
    <dbReference type="NCBI Taxonomy" id="1597"/>
    <lineage>
        <taxon>Bacteria</taxon>
        <taxon>Bacillati</taxon>
        <taxon>Bacillota</taxon>
        <taxon>Bacilli</taxon>
        <taxon>Lactobacillales</taxon>
        <taxon>Lactobacillaceae</taxon>
        <taxon>Lacticaseibacillus</taxon>
    </lineage>
</organism>
<reference evidence="2" key="1">
    <citation type="journal article" date="2015" name="Front. Microbiol.">
        <title>The vaginal isolate Lactobacillus paracasei LPC-S01 (DSM 26760) is suitable for oral administration.</title>
        <authorList>
            <person name="Balzaretti S."/>
            <person name="Taverniti V."/>
            <person name="Rondini G."/>
            <person name="Marcolegio G."/>
            <person name="Minuzzo M."/>
            <person name="Remagni M.C."/>
            <person name="Fiore W."/>
            <person name="Arioli S."/>
            <person name="Guglielmetti S."/>
        </authorList>
    </citation>
    <scope>NUCLEOTIDE SEQUENCE</scope>
    <source>
        <strain evidence="2">LPC-S01</strain>
    </source>
</reference>
<dbReference type="PANTHER" id="PTHR22916:SF3">
    <property type="entry name" value="UDP-GLCNAC:BETAGAL BETA-1,3-N-ACETYLGLUCOSAMINYLTRANSFERASE-LIKE PROTEIN 1"/>
    <property type="match status" value="1"/>
</dbReference>
<evidence type="ECO:0000313" key="2">
    <source>
        <dbReference type="EMBL" id="CRL16844.1"/>
    </source>
</evidence>
<sequence length="242" mass="28027">MTRKLLRPIISVIIPMYNSEKTLPRLIRSIYRQRNLKSVEVIFVDDGSADNSVTVVKKLCTEKTDWRILSQENSKQAAARNNGLRHCKGMYVLFIDSDDEIPDGTFEAYIELIEHSRPDLIYGSWIKDYPKGERIIESPVALKQISTPSIINTFLTRNNESDVQLGNKCFSKELIIKNDLYFSNGNFFDGQFIYLSFFDLRLILIESLQSTNQHILFIRLMGQPLEPFIPKFNFTQTAIYAR</sequence>
<keyword evidence="2" id="KW-0808">Transferase</keyword>
<dbReference type="CDD" id="cd00761">
    <property type="entry name" value="Glyco_tranf_GTA_type"/>
    <property type="match status" value="1"/>
</dbReference>
<dbReference type="GO" id="GO:0016758">
    <property type="term" value="F:hexosyltransferase activity"/>
    <property type="evidence" value="ECO:0007669"/>
    <property type="project" value="UniProtKB-ARBA"/>
</dbReference>
<dbReference type="PANTHER" id="PTHR22916">
    <property type="entry name" value="GLYCOSYLTRANSFERASE"/>
    <property type="match status" value="1"/>
</dbReference>